<feature type="transmembrane region" description="Helical" evidence="11">
    <location>
        <begin position="292"/>
        <end position="317"/>
    </location>
</feature>
<dbReference type="PRINTS" id="PR00385">
    <property type="entry name" value="P450"/>
</dbReference>
<accession>A0AAV4AYE4</accession>
<evidence type="ECO:0000256" key="3">
    <source>
        <dbReference type="ARBA" id="ARBA00022617"/>
    </source>
</evidence>
<dbReference type="InterPro" id="IPR001128">
    <property type="entry name" value="Cyt_P450"/>
</dbReference>
<dbReference type="InterPro" id="IPR050705">
    <property type="entry name" value="Cytochrome_P450_3A"/>
</dbReference>
<dbReference type="GO" id="GO:0020037">
    <property type="term" value="F:heme binding"/>
    <property type="evidence" value="ECO:0007669"/>
    <property type="project" value="InterPro"/>
</dbReference>
<dbReference type="PROSITE" id="PS00086">
    <property type="entry name" value="CYTOCHROME_P450"/>
    <property type="match status" value="1"/>
</dbReference>
<keyword evidence="7 10" id="KW-0503">Monooxygenase</keyword>
<dbReference type="FunFam" id="1.10.630.10:FF:000182">
    <property type="entry name" value="Cytochrome P450 3A4"/>
    <property type="match status" value="1"/>
</dbReference>
<dbReference type="InterPro" id="IPR036396">
    <property type="entry name" value="Cyt_P450_sf"/>
</dbReference>
<dbReference type="CDD" id="cd11055">
    <property type="entry name" value="CYP3A-like"/>
    <property type="match status" value="1"/>
</dbReference>
<keyword evidence="4 9" id="KW-0479">Metal-binding</keyword>
<keyword evidence="3 9" id="KW-0349">Heme</keyword>
<dbReference type="Gene3D" id="1.10.630.10">
    <property type="entry name" value="Cytochrome P450"/>
    <property type="match status" value="2"/>
</dbReference>
<sequence>MSRDHNIFKKLGIPGPKPLPLLGNFYQQISQGIFKFQVDMYNQYADSKVYGLFDAGTPMLYVRDLDMIRDICVKNFNSFVDHRTFDFPEPLDRMLTVIKGDAWKNVRATVSPAFSTVKLRRMFQYIIHNARCLAQNLREKQESGEPVELKHMVSCFTMDVIASTGFGAQINSLQNEENDFMKLSNRVMDRMKRIIFLTFFLPFLTKPLNKLGFGFLAKDEIDFFTSFVEEAMERRKEETEDGHSKRNDFLQLLMEADAESEDIPNDNMTQFEALELNKRSQRKPLTKSEIQAQAIIFLMAGFNTVSTVLSFTFFLLAQNPECCSRDLPYMDQVLNEAMRLYPPAFVIDRVCVEDTVVEKIHIPKGMNMVFPMYAIHHDPAIWVDPETFDPDRFSPEQKSDRHPYAHMPFGQYAIHHDPAIWVDPETFDPDRFSPEQKSDRHPYAHMPFGQGPRSCVGMRLALLEMKVALATILQEMTPVICSKTVLPLRLKFFQTEAEDGLWVKFTARKKS</sequence>
<gene>
    <name evidence="12" type="ORF">PoB_003800800</name>
</gene>
<dbReference type="InterPro" id="IPR017972">
    <property type="entry name" value="Cyt_P450_CS"/>
</dbReference>
<dbReference type="AlphaFoldDB" id="A0AAV4AYE4"/>
<evidence type="ECO:0000256" key="6">
    <source>
        <dbReference type="ARBA" id="ARBA00023004"/>
    </source>
</evidence>
<keyword evidence="11" id="KW-1133">Transmembrane helix</keyword>
<evidence type="ECO:0000256" key="11">
    <source>
        <dbReference type="SAM" id="Phobius"/>
    </source>
</evidence>
<keyword evidence="11" id="KW-0472">Membrane</keyword>
<dbReference type="Proteomes" id="UP000735302">
    <property type="component" value="Unassembled WGS sequence"/>
</dbReference>
<protein>
    <submittedName>
        <fullName evidence="12">Cytochrome p450 3a11</fullName>
    </submittedName>
</protein>
<name>A0AAV4AYE4_9GAST</name>
<comment type="caution">
    <text evidence="12">The sequence shown here is derived from an EMBL/GenBank/DDBJ whole genome shotgun (WGS) entry which is preliminary data.</text>
</comment>
<evidence type="ECO:0000256" key="7">
    <source>
        <dbReference type="ARBA" id="ARBA00023033"/>
    </source>
</evidence>
<evidence type="ECO:0000256" key="5">
    <source>
        <dbReference type="ARBA" id="ARBA00023002"/>
    </source>
</evidence>
<evidence type="ECO:0000256" key="9">
    <source>
        <dbReference type="PIRSR" id="PIRSR602401-1"/>
    </source>
</evidence>
<evidence type="ECO:0000313" key="13">
    <source>
        <dbReference type="Proteomes" id="UP000735302"/>
    </source>
</evidence>
<dbReference type="GO" id="GO:0016705">
    <property type="term" value="F:oxidoreductase activity, acting on paired donors, with incorporation or reduction of molecular oxygen"/>
    <property type="evidence" value="ECO:0007669"/>
    <property type="project" value="InterPro"/>
</dbReference>
<dbReference type="InterPro" id="IPR002401">
    <property type="entry name" value="Cyt_P450_E_grp-I"/>
</dbReference>
<proteinExistence type="inferred from homology"/>
<evidence type="ECO:0000256" key="8">
    <source>
        <dbReference type="ARBA" id="ARBA00043906"/>
    </source>
</evidence>
<comment type="cofactor">
    <cofactor evidence="1 9">
        <name>heme</name>
        <dbReference type="ChEBI" id="CHEBI:30413"/>
    </cofactor>
</comment>
<dbReference type="EMBL" id="BLXT01004322">
    <property type="protein sequence ID" value="GFO11503.1"/>
    <property type="molecule type" value="Genomic_DNA"/>
</dbReference>
<dbReference type="PRINTS" id="PR00463">
    <property type="entry name" value="EP450I"/>
</dbReference>
<keyword evidence="5 10" id="KW-0560">Oxidoreductase</keyword>
<dbReference type="Pfam" id="PF00067">
    <property type="entry name" value="p450"/>
    <property type="match status" value="3"/>
</dbReference>
<evidence type="ECO:0000256" key="10">
    <source>
        <dbReference type="RuleBase" id="RU000461"/>
    </source>
</evidence>
<keyword evidence="11" id="KW-0812">Transmembrane</keyword>
<dbReference type="SUPFAM" id="SSF48264">
    <property type="entry name" value="Cytochrome P450"/>
    <property type="match status" value="2"/>
</dbReference>
<feature type="binding site" description="axial binding residue" evidence="9">
    <location>
        <position position="455"/>
    </location>
    <ligand>
        <name>heme</name>
        <dbReference type="ChEBI" id="CHEBI:30413"/>
    </ligand>
    <ligandPart>
        <name>Fe</name>
        <dbReference type="ChEBI" id="CHEBI:18248"/>
    </ligandPart>
</feature>
<evidence type="ECO:0000256" key="1">
    <source>
        <dbReference type="ARBA" id="ARBA00001971"/>
    </source>
</evidence>
<evidence type="ECO:0000256" key="2">
    <source>
        <dbReference type="ARBA" id="ARBA00010617"/>
    </source>
</evidence>
<dbReference type="PANTHER" id="PTHR24302">
    <property type="entry name" value="CYTOCHROME P450 FAMILY 3"/>
    <property type="match status" value="1"/>
</dbReference>
<keyword evidence="6 9" id="KW-0408">Iron</keyword>
<keyword evidence="13" id="KW-1185">Reference proteome</keyword>
<dbReference type="GO" id="GO:0005506">
    <property type="term" value="F:iron ion binding"/>
    <property type="evidence" value="ECO:0007669"/>
    <property type="project" value="InterPro"/>
</dbReference>
<comment type="function">
    <text evidence="8">Cytochromes P450 are a group of heme-thiolate monooxygenases. They oxidize a variety of structurally unrelated compounds, including steroids, fatty acids, and xenobiotics.</text>
</comment>
<evidence type="ECO:0000256" key="4">
    <source>
        <dbReference type="ARBA" id="ARBA00022723"/>
    </source>
</evidence>
<comment type="similarity">
    <text evidence="2 10">Belongs to the cytochrome P450 family.</text>
</comment>
<evidence type="ECO:0000313" key="12">
    <source>
        <dbReference type="EMBL" id="GFO11503.1"/>
    </source>
</evidence>
<dbReference type="PANTHER" id="PTHR24302:SF15">
    <property type="entry name" value="FATTY-ACID PEROXYGENASE"/>
    <property type="match status" value="1"/>
</dbReference>
<reference evidence="12 13" key="1">
    <citation type="journal article" date="2021" name="Elife">
        <title>Chloroplast acquisition without the gene transfer in kleptoplastic sea slugs, Plakobranchus ocellatus.</title>
        <authorList>
            <person name="Maeda T."/>
            <person name="Takahashi S."/>
            <person name="Yoshida T."/>
            <person name="Shimamura S."/>
            <person name="Takaki Y."/>
            <person name="Nagai Y."/>
            <person name="Toyoda A."/>
            <person name="Suzuki Y."/>
            <person name="Arimoto A."/>
            <person name="Ishii H."/>
            <person name="Satoh N."/>
            <person name="Nishiyama T."/>
            <person name="Hasebe M."/>
            <person name="Maruyama T."/>
            <person name="Minagawa J."/>
            <person name="Obokata J."/>
            <person name="Shigenobu S."/>
        </authorList>
    </citation>
    <scope>NUCLEOTIDE SEQUENCE [LARGE SCALE GENOMIC DNA]</scope>
</reference>
<organism evidence="12 13">
    <name type="scientific">Plakobranchus ocellatus</name>
    <dbReference type="NCBI Taxonomy" id="259542"/>
    <lineage>
        <taxon>Eukaryota</taxon>
        <taxon>Metazoa</taxon>
        <taxon>Spiralia</taxon>
        <taxon>Lophotrochozoa</taxon>
        <taxon>Mollusca</taxon>
        <taxon>Gastropoda</taxon>
        <taxon>Heterobranchia</taxon>
        <taxon>Euthyneura</taxon>
        <taxon>Panpulmonata</taxon>
        <taxon>Sacoglossa</taxon>
        <taxon>Placobranchoidea</taxon>
        <taxon>Plakobranchidae</taxon>
        <taxon>Plakobranchus</taxon>
    </lineage>
</organism>
<dbReference type="GO" id="GO:0008395">
    <property type="term" value="F:steroid hydroxylase activity"/>
    <property type="evidence" value="ECO:0007669"/>
    <property type="project" value="TreeGrafter"/>
</dbReference>